<keyword evidence="5" id="KW-1185">Reference proteome</keyword>
<protein>
    <recommendedName>
        <fullName evidence="3">Berberine/berberine-like domain-containing protein</fullName>
    </recommendedName>
</protein>
<proteinExistence type="predicted"/>
<reference evidence="4" key="1">
    <citation type="journal article" date="2016" name="Nat. Genet.">
        <title>A high-quality carrot genome assembly provides new insights into carotenoid accumulation and asterid genome evolution.</title>
        <authorList>
            <person name="Iorizzo M."/>
            <person name="Ellison S."/>
            <person name="Senalik D."/>
            <person name="Zeng P."/>
            <person name="Satapoomin P."/>
            <person name="Huang J."/>
            <person name="Bowman M."/>
            <person name="Iovene M."/>
            <person name="Sanseverino W."/>
            <person name="Cavagnaro P."/>
            <person name="Yildiz M."/>
            <person name="Macko-Podgorni A."/>
            <person name="Moranska E."/>
            <person name="Grzebelus E."/>
            <person name="Grzebelus D."/>
            <person name="Ashrafi H."/>
            <person name="Zheng Z."/>
            <person name="Cheng S."/>
            <person name="Spooner D."/>
            <person name="Van Deynze A."/>
            <person name="Simon P."/>
        </authorList>
    </citation>
    <scope>NUCLEOTIDE SEQUENCE</scope>
    <source>
        <tissue evidence="4">Leaf</tissue>
    </source>
</reference>
<dbReference type="EMBL" id="CP093343">
    <property type="protein sequence ID" value="WOG84883.1"/>
    <property type="molecule type" value="Genomic_DNA"/>
</dbReference>
<dbReference type="AlphaFoldDB" id="A0AAF1AJH9"/>
<dbReference type="Proteomes" id="UP000077755">
    <property type="component" value="Chromosome 1"/>
</dbReference>
<keyword evidence="2" id="KW-0274">FAD</keyword>
<evidence type="ECO:0000256" key="1">
    <source>
        <dbReference type="ARBA" id="ARBA00022630"/>
    </source>
</evidence>
<dbReference type="InterPro" id="IPR012951">
    <property type="entry name" value="BBE"/>
</dbReference>
<dbReference type="GO" id="GO:0016491">
    <property type="term" value="F:oxidoreductase activity"/>
    <property type="evidence" value="ECO:0007669"/>
    <property type="project" value="InterPro"/>
</dbReference>
<dbReference type="Gene3D" id="3.30.465.10">
    <property type="match status" value="1"/>
</dbReference>
<name>A0AAF1AJH9_DAUCS</name>
<accession>A0AAF1AJH9</accession>
<evidence type="ECO:0000313" key="4">
    <source>
        <dbReference type="EMBL" id="WOG84883.1"/>
    </source>
</evidence>
<reference evidence="4" key="2">
    <citation type="submission" date="2022-03" db="EMBL/GenBank/DDBJ databases">
        <title>Draft title - Genomic analysis of global carrot germplasm unveils the trajectory of domestication and the origin of high carotenoid orange carrot.</title>
        <authorList>
            <person name="Iorizzo M."/>
            <person name="Ellison S."/>
            <person name="Senalik D."/>
            <person name="Macko-Podgorni A."/>
            <person name="Grzebelus D."/>
            <person name="Bostan H."/>
            <person name="Rolling W."/>
            <person name="Curaba J."/>
            <person name="Simon P."/>
        </authorList>
    </citation>
    <scope>NUCLEOTIDE SEQUENCE</scope>
    <source>
        <tissue evidence="4">Leaf</tissue>
    </source>
</reference>
<evidence type="ECO:0000259" key="3">
    <source>
        <dbReference type="Pfam" id="PF08031"/>
    </source>
</evidence>
<dbReference type="InterPro" id="IPR016169">
    <property type="entry name" value="FAD-bd_PCMH_sub2"/>
</dbReference>
<keyword evidence="1" id="KW-0285">Flavoprotein</keyword>
<dbReference type="PANTHER" id="PTHR32448">
    <property type="entry name" value="OS08G0158400 PROTEIN"/>
    <property type="match status" value="1"/>
</dbReference>
<gene>
    <name evidence="4" type="ORF">DCAR_0104068</name>
</gene>
<organism evidence="4 5">
    <name type="scientific">Daucus carota subsp. sativus</name>
    <name type="common">Carrot</name>
    <dbReference type="NCBI Taxonomy" id="79200"/>
    <lineage>
        <taxon>Eukaryota</taxon>
        <taxon>Viridiplantae</taxon>
        <taxon>Streptophyta</taxon>
        <taxon>Embryophyta</taxon>
        <taxon>Tracheophyta</taxon>
        <taxon>Spermatophyta</taxon>
        <taxon>Magnoliopsida</taxon>
        <taxon>eudicotyledons</taxon>
        <taxon>Gunneridae</taxon>
        <taxon>Pentapetalae</taxon>
        <taxon>asterids</taxon>
        <taxon>campanulids</taxon>
        <taxon>Apiales</taxon>
        <taxon>Apiaceae</taxon>
        <taxon>Apioideae</taxon>
        <taxon>Scandiceae</taxon>
        <taxon>Daucinae</taxon>
        <taxon>Daucus</taxon>
        <taxon>Daucus sect. Daucus</taxon>
    </lineage>
</organism>
<evidence type="ECO:0000313" key="5">
    <source>
        <dbReference type="Proteomes" id="UP000077755"/>
    </source>
</evidence>
<dbReference type="GO" id="GO:0050660">
    <property type="term" value="F:flavin adenine dinucleotide binding"/>
    <property type="evidence" value="ECO:0007669"/>
    <property type="project" value="InterPro"/>
</dbReference>
<sequence>MSKISESEIPFPHRKDYMYSIQYLTAWNDANKDSSTNHINWIRDVYKYMAPYVSKSPRAAYVNYRDLDLGINKNGNTSFVEASAWGLKYFKGNFERLVRVKSEVDPDNFFRHEQSIPALPKRKY</sequence>
<evidence type="ECO:0000256" key="2">
    <source>
        <dbReference type="ARBA" id="ARBA00022827"/>
    </source>
</evidence>
<feature type="domain" description="Berberine/berberine-like" evidence="3">
    <location>
        <begin position="60"/>
        <end position="117"/>
    </location>
</feature>
<dbReference type="Pfam" id="PF08031">
    <property type="entry name" value="BBE"/>
    <property type="match status" value="1"/>
</dbReference>